<dbReference type="Gene3D" id="1.10.10.10">
    <property type="entry name" value="Winged helix-like DNA-binding domain superfamily/Winged helix DNA-binding domain"/>
    <property type="match status" value="1"/>
</dbReference>
<dbReference type="Proteomes" id="UP001501536">
    <property type="component" value="Unassembled WGS sequence"/>
</dbReference>
<dbReference type="PANTHER" id="PTHR18964:SF149">
    <property type="entry name" value="BIFUNCTIONAL UDP-N-ACETYLGLUCOSAMINE 2-EPIMERASE_N-ACETYLMANNOSAMINE KINASE"/>
    <property type="match status" value="1"/>
</dbReference>
<comment type="caution">
    <text evidence="2">The sequence shown here is derived from an EMBL/GenBank/DDBJ whole genome shotgun (WGS) entry which is preliminary data.</text>
</comment>
<dbReference type="InterPro" id="IPR000600">
    <property type="entry name" value="ROK"/>
</dbReference>
<dbReference type="RefSeq" id="WP_344881063.1">
    <property type="nucleotide sequence ID" value="NZ_BAABCJ010000001.1"/>
</dbReference>
<accession>A0ABP7D2E0</accession>
<organism evidence="2 3">
    <name type="scientific">Zhihengliuella alba</name>
    <dbReference type="NCBI Taxonomy" id="547018"/>
    <lineage>
        <taxon>Bacteria</taxon>
        <taxon>Bacillati</taxon>
        <taxon>Actinomycetota</taxon>
        <taxon>Actinomycetes</taxon>
        <taxon>Micrococcales</taxon>
        <taxon>Micrococcaceae</taxon>
        <taxon>Zhihengliuella</taxon>
    </lineage>
</organism>
<keyword evidence="3" id="KW-1185">Reference proteome</keyword>
<comment type="similarity">
    <text evidence="1">Belongs to the ROK (NagC/XylR) family.</text>
</comment>
<dbReference type="PANTHER" id="PTHR18964">
    <property type="entry name" value="ROK (REPRESSOR, ORF, KINASE) FAMILY"/>
    <property type="match status" value="1"/>
</dbReference>
<dbReference type="EMBL" id="BAABCJ010000001">
    <property type="protein sequence ID" value="GAA3699795.1"/>
    <property type="molecule type" value="Genomic_DNA"/>
</dbReference>
<reference evidence="3" key="1">
    <citation type="journal article" date="2019" name="Int. J. Syst. Evol. Microbiol.">
        <title>The Global Catalogue of Microorganisms (GCM) 10K type strain sequencing project: providing services to taxonomists for standard genome sequencing and annotation.</title>
        <authorList>
            <consortium name="The Broad Institute Genomics Platform"/>
            <consortium name="The Broad Institute Genome Sequencing Center for Infectious Disease"/>
            <person name="Wu L."/>
            <person name="Ma J."/>
        </authorList>
    </citation>
    <scope>NUCLEOTIDE SEQUENCE [LARGE SCALE GENOMIC DNA]</scope>
    <source>
        <strain evidence="3">JCM 16961</strain>
    </source>
</reference>
<dbReference type="Gene3D" id="3.30.420.40">
    <property type="match status" value="2"/>
</dbReference>
<dbReference type="InterPro" id="IPR036388">
    <property type="entry name" value="WH-like_DNA-bd_sf"/>
</dbReference>
<dbReference type="SUPFAM" id="SSF53067">
    <property type="entry name" value="Actin-like ATPase domain"/>
    <property type="match status" value="1"/>
</dbReference>
<dbReference type="InterPro" id="IPR043129">
    <property type="entry name" value="ATPase_NBD"/>
</dbReference>
<gene>
    <name evidence="2" type="ORF">GCM10022377_10990</name>
</gene>
<evidence type="ECO:0000313" key="2">
    <source>
        <dbReference type="EMBL" id="GAA3699795.1"/>
    </source>
</evidence>
<sequence>MQRGTNLGRLGDFNQAVIFDSIRRAPDGVSRVELASSTGLSPQTISNVVRRLLDNGFAREDRTVISGPGKPRTVLELEPDRLLAVGVHLDPAQMTVVLVNLRGHVLGSRRFADHDIDSPQATIGIMGDTIDELIRDSGQRRDHIVGVGVAAPGPIDPDAGVIVTPPLMGGEWRSVEIVEPLMERLQLSVMLEKDSVAAAIAEQWNGDQERDRNFLSVYIGTGVGIGAVVGGEVLRGASNNAGEIGNVVVPVPVPGSEEPVARSFGDAVSYASMLELARAAGVDCAELEGADTVGQRSQFLGTMVRRAREGDDSALEVLNRLNGIWSSLVAQLANVYDVDRVFLGGPVWSEASSLLIEDAREAIQSQFLMSSVHRLEVETSALGHHLGAIGGACAVLDAALSPKASALLLG</sequence>
<evidence type="ECO:0000256" key="1">
    <source>
        <dbReference type="ARBA" id="ARBA00006479"/>
    </source>
</evidence>
<evidence type="ECO:0000313" key="3">
    <source>
        <dbReference type="Proteomes" id="UP001501536"/>
    </source>
</evidence>
<protein>
    <submittedName>
        <fullName evidence="2">ROK family transcriptional regulator</fullName>
    </submittedName>
</protein>
<name>A0ABP7D2E0_9MICC</name>
<dbReference type="Pfam" id="PF00480">
    <property type="entry name" value="ROK"/>
    <property type="match status" value="1"/>
</dbReference>
<dbReference type="InterPro" id="IPR036390">
    <property type="entry name" value="WH_DNA-bd_sf"/>
</dbReference>
<proteinExistence type="inferred from homology"/>
<dbReference type="SUPFAM" id="SSF46785">
    <property type="entry name" value="Winged helix' DNA-binding domain"/>
    <property type="match status" value="1"/>
</dbReference>